<feature type="chain" id="PRO_5028974372" description="Fibrobacter succinogenes major paralogous domain-containing protein" evidence="1">
    <location>
        <begin position="21"/>
        <end position="290"/>
    </location>
</feature>
<dbReference type="AlphaFoldDB" id="A0A7G1HV99"/>
<accession>A0A7G1HV99</accession>
<protein>
    <recommendedName>
        <fullName evidence="4">Fibrobacter succinogenes major paralogous domain-containing protein</fullName>
    </recommendedName>
</protein>
<dbReference type="EMBL" id="AP023322">
    <property type="protein sequence ID" value="BCI62098.1"/>
    <property type="molecule type" value="Genomic_DNA"/>
</dbReference>
<reference evidence="3" key="1">
    <citation type="submission" date="2020-07" db="EMBL/GenBank/DDBJ databases">
        <title>Complete genome sequencing of Coprobacter sp. strain 2CBH44.</title>
        <authorList>
            <person name="Sakamoto M."/>
            <person name="Murakami T."/>
            <person name="Mori H."/>
        </authorList>
    </citation>
    <scope>NUCLEOTIDE SEQUENCE [LARGE SCALE GENOMIC DNA]</scope>
    <source>
        <strain evidence="3">2CBH44</strain>
    </source>
</reference>
<feature type="signal peptide" evidence="1">
    <location>
        <begin position="1"/>
        <end position="20"/>
    </location>
</feature>
<evidence type="ECO:0000313" key="2">
    <source>
        <dbReference type="EMBL" id="BCI62098.1"/>
    </source>
</evidence>
<evidence type="ECO:0000256" key="1">
    <source>
        <dbReference type="SAM" id="SignalP"/>
    </source>
</evidence>
<gene>
    <name evidence="2" type="ORF">Cop2CBH44_04510</name>
</gene>
<sequence length="290" mass="32398">MNIKNLLIMAVTTAMSFGFAACSSDDDDDKSGLLYNDVNSEYNDYVSVCGIKWARGNLQHLGEEWKIADHQWEYFNYVDGNTGSSITQSSSQMDHFNWGVCGVNALTTSSAVCAKNVSQDISGKMFTDEACTIETTDFSIASYGDIAYWATQGSWRLPTQAELEKLYNEASYQYGYYTTEDGKNVYGYLFTPPKKSGRVENTTARQITDEELIGGLFLPATGCRINPGTVVSNGGKVGYYWTSQYRNAGDNDYAYYLELQPTRIRWAGNASYYGRSVRPVKFDFTTTTID</sequence>
<evidence type="ECO:0000313" key="3">
    <source>
        <dbReference type="Proteomes" id="UP000594042"/>
    </source>
</evidence>
<dbReference type="KEGG" id="copr:Cop2CBH44_04510"/>
<proteinExistence type="predicted"/>
<keyword evidence="1" id="KW-0732">Signal</keyword>
<dbReference type="RefSeq" id="WP_021929966.1">
    <property type="nucleotide sequence ID" value="NZ_AP023322.1"/>
</dbReference>
<keyword evidence="3" id="KW-1185">Reference proteome</keyword>
<dbReference type="Proteomes" id="UP000594042">
    <property type="component" value="Chromosome"/>
</dbReference>
<evidence type="ECO:0008006" key="4">
    <source>
        <dbReference type="Google" id="ProtNLM"/>
    </source>
</evidence>
<organism evidence="2 3">
    <name type="scientific">Coprobacter secundus subsp. similis</name>
    <dbReference type="NCBI Taxonomy" id="2751153"/>
    <lineage>
        <taxon>Bacteria</taxon>
        <taxon>Pseudomonadati</taxon>
        <taxon>Bacteroidota</taxon>
        <taxon>Bacteroidia</taxon>
        <taxon>Bacteroidales</taxon>
        <taxon>Barnesiellaceae</taxon>
        <taxon>Coprobacter</taxon>
    </lineage>
</organism>
<name>A0A7G1HV99_9BACT</name>
<dbReference type="PROSITE" id="PS51257">
    <property type="entry name" value="PROKAR_LIPOPROTEIN"/>
    <property type="match status" value="1"/>
</dbReference>